<evidence type="ECO:0000313" key="3">
    <source>
        <dbReference type="WBParaSite" id="scf7180000419789.g4331"/>
    </source>
</evidence>
<keyword evidence="2" id="KW-1185">Reference proteome</keyword>
<protein>
    <submittedName>
        <fullName evidence="3">Uncharacterized protein</fullName>
    </submittedName>
</protein>
<proteinExistence type="predicted"/>
<dbReference type="WBParaSite" id="scf7180000419789.g4331">
    <property type="protein sequence ID" value="scf7180000419789.g4331"/>
    <property type="gene ID" value="scf7180000419789.g4331"/>
</dbReference>
<name>A0A915NSA3_9BILA</name>
<evidence type="ECO:0000256" key="1">
    <source>
        <dbReference type="SAM" id="SignalP"/>
    </source>
</evidence>
<feature type="chain" id="PRO_5036941077" evidence="1">
    <location>
        <begin position="25"/>
        <end position="109"/>
    </location>
</feature>
<organism evidence="2 3">
    <name type="scientific">Meloidogyne floridensis</name>
    <dbReference type="NCBI Taxonomy" id="298350"/>
    <lineage>
        <taxon>Eukaryota</taxon>
        <taxon>Metazoa</taxon>
        <taxon>Ecdysozoa</taxon>
        <taxon>Nematoda</taxon>
        <taxon>Chromadorea</taxon>
        <taxon>Rhabditida</taxon>
        <taxon>Tylenchina</taxon>
        <taxon>Tylenchomorpha</taxon>
        <taxon>Tylenchoidea</taxon>
        <taxon>Meloidogynidae</taxon>
        <taxon>Meloidogyninae</taxon>
        <taxon>Meloidogyne</taxon>
    </lineage>
</organism>
<dbReference type="Proteomes" id="UP000887560">
    <property type="component" value="Unplaced"/>
</dbReference>
<accession>A0A915NSA3</accession>
<sequence>MFPSSTKIFLFFLSIFILFQLNNGKCAGGINDPCTGNGKGNCCVGFCDNGKCNCAGYGIKCTGSGQGNCCTGSCVKGICCINRGYACSDSDHNKKCCPGLSCKAGIMCG</sequence>
<keyword evidence="1" id="KW-0732">Signal</keyword>
<evidence type="ECO:0000313" key="2">
    <source>
        <dbReference type="Proteomes" id="UP000887560"/>
    </source>
</evidence>
<reference evidence="3" key="1">
    <citation type="submission" date="2022-11" db="UniProtKB">
        <authorList>
            <consortium name="WormBaseParasite"/>
        </authorList>
    </citation>
    <scope>IDENTIFICATION</scope>
</reference>
<dbReference type="AlphaFoldDB" id="A0A915NSA3"/>
<feature type="signal peptide" evidence="1">
    <location>
        <begin position="1"/>
        <end position="24"/>
    </location>
</feature>